<keyword evidence="7" id="KW-0479">Metal-binding</keyword>
<evidence type="ECO:0000256" key="7">
    <source>
        <dbReference type="ARBA" id="ARBA00022723"/>
    </source>
</evidence>
<keyword evidence="12 16" id="KW-0472">Membrane</keyword>
<comment type="catalytic activity">
    <reaction evidence="1">
        <text>S-ubiquitinyl-[E2 ubiquitin-conjugating enzyme]-L-cysteine + [acceptor protein]-L-lysine = [E2 ubiquitin-conjugating enzyme]-L-cysteine + N(6)-ubiquitinyl-[acceptor protein]-L-lysine.</text>
        <dbReference type="EC" id="2.3.2.27"/>
    </reaction>
</comment>
<evidence type="ECO:0000259" key="17">
    <source>
        <dbReference type="PROSITE" id="PS50089"/>
    </source>
</evidence>
<sequence length="236" mass="24668">MASPPAPATTPDAMVLFPDYLVGDAATPPSQPCQVADRLAAAFQGGAPPPATSDALPFPGIIILVFIFVYFSFYLFRDDLRRHFAGTPLAVLFGGGGGESGRRRRGEEAGLDPAVLASLIPVAPYAAVRGVTEGKGGAECAVCLAEFAGGDDVRVLTVCCHAFHPACIDPWLAEHATCPVCRSDLEAVPDEAALRAVMEAAGDSHIINISEKGEGESGRPHVVGRSRDGEDEATRR</sequence>
<evidence type="ECO:0000256" key="4">
    <source>
        <dbReference type="ARBA" id="ARBA00012483"/>
    </source>
</evidence>
<keyword evidence="18" id="KW-1185">Reference proteome</keyword>
<dbReference type="EC" id="2.3.2.27" evidence="4"/>
<keyword evidence="6 16" id="KW-0812">Transmembrane</keyword>
<evidence type="ECO:0000313" key="18">
    <source>
        <dbReference type="Proteomes" id="UP000228380"/>
    </source>
</evidence>
<comment type="similarity">
    <text evidence="13">Belongs to the RING-type zinc finger family. ATL subfamily.</text>
</comment>
<dbReference type="PANTHER" id="PTHR14155:SF521">
    <property type="entry name" value="RING-H2 FINGER PROTEIN ATL30"/>
    <property type="match status" value="1"/>
</dbReference>
<evidence type="ECO:0000256" key="8">
    <source>
        <dbReference type="ARBA" id="ARBA00022771"/>
    </source>
</evidence>
<dbReference type="GO" id="GO:0061630">
    <property type="term" value="F:ubiquitin protein ligase activity"/>
    <property type="evidence" value="ECO:0007669"/>
    <property type="project" value="UniProtKB-EC"/>
</dbReference>
<dbReference type="GeneID" id="120104356"/>
<dbReference type="Pfam" id="PF13639">
    <property type="entry name" value="zf-RING_2"/>
    <property type="match status" value="1"/>
</dbReference>
<dbReference type="CDD" id="cd16454">
    <property type="entry name" value="RING-H2_PA-TM-RING"/>
    <property type="match status" value="1"/>
</dbReference>
<feature type="domain" description="RING-type" evidence="17">
    <location>
        <begin position="140"/>
        <end position="182"/>
    </location>
</feature>
<dbReference type="RefSeq" id="XP_038971207.1">
    <property type="nucleotide sequence ID" value="XM_039115279.1"/>
</dbReference>
<reference evidence="19" key="2">
    <citation type="submission" date="2025-08" db="UniProtKB">
        <authorList>
            <consortium name="RefSeq"/>
        </authorList>
    </citation>
    <scope>IDENTIFICATION</scope>
    <source>
        <tissue evidence="19">Young leaves</tissue>
    </source>
</reference>
<dbReference type="FunFam" id="3.30.40.10:FF:000187">
    <property type="entry name" value="E3 ubiquitin-protein ligase ATL6"/>
    <property type="match status" value="1"/>
</dbReference>
<dbReference type="SMART" id="SM00184">
    <property type="entry name" value="RING"/>
    <property type="match status" value="1"/>
</dbReference>
<name>A0A8B8ZD29_PHODC</name>
<organism evidence="18 19">
    <name type="scientific">Phoenix dactylifera</name>
    <name type="common">Date palm</name>
    <dbReference type="NCBI Taxonomy" id="42345"/>
    <lineage>
        <taxon>Eukaryota</taxon>
        <taxon>Viridiplantae</taxon>
        <taxon>Streptophyta</taxon>
        <taxon>Embryophyta</taxon>
        <taxon>Tracheophyta</taxon>
        <taxon>Spermatophyta</taxon>
        <taxon>Magnoliopsida</taxon>
        <taxon>Liliopsida</taxon>
        <taxon>Arecaceae</taxon>
        <taxon>Coryphoideae</taxon>
        <taxon>Phoeniceae</taxon>
        <taxon>Phoenix</taxon>
    </lineage>
</organism>
<dbReference type="GO" id="GO:0008270">
    <property type="term" value="F:zinc ion binding"/>
    <property type="evidence" value="ECO:0007669"/>
    <property type="project" value="UniProtKB-KW"/>
</dbReference>
<evidence type="ECO:0000256" key="13">
    <source>
        <dbReference type="ARBA" id="ARBA00024209"/>
    </source>
</evidence>
<dbReference type="Proteomes" id="UP000228380">
    <property type="component" value="Chromosome 17"/>
</dbReference>
<dbReference type="InterPro" id="IPR053238">
    <property type="entry name" value="RING-H2_zinc_finger"/>
</dbReference>
<evidence type="ECO:0000256" key="2">
    <source>
        <dbReference type="ARBA" id="ARBA00004167"/>
    </source>
</evidence>
<dbReference type="KEGG" id="pda:120104356"/>
<keyword evidence="9" id="KW-0833">Ubl conjugation pathway</keyword>
<keyword evidence="10" id="KW-0862">Zinc</keyword>
<dbReference type="PANTHER" id="PTHR14155">
    <property type="entry name" value="RING FINGER DOMAIN-CONTAINING"/>
    <property type="match status" value="1"/>
</dbReference>
<evidence type="ECO:0000256" key="1">
    <source>
        <dbReference type="ARBA" id="ARBA00000900"/>
    </source>
</evidence>
<dbReference type="GO" id="GO:0016020">
    <property type="term" value="C:membrane"/>
    <property type="evidence" value="ECO:0007669"/>
    <property type="project" value="UniProtKB-SubCell"/>
</dbReference>
<dbReference type="AlphaFoldDB" id="A0A8B8ZD29"/>
<dbReference type="OrthoDB" id="9984778at2759"/>
<accession>A0A8B8ZD29</accession>
<keyword evidence="8 14" id="KW-0863">Zinc-finger</keyword>
<dbReference type="Gene3D" id="3.30.40.10">
    <property type="entry name" value="Zinc/RING finger domain, C3HC4 (zinc finger)"/>
    <property type="match status" value="1"/>
</dbReference>
<feature type="region of interest" description="Disordered" evidence="15">
    <location>
        <begin position="208"/>
        <end position="236"/>
    </location>
</feature>
<evidence type="ECO:0000313" key="19">
    <source>
        <dbReference type="RefSeq" id="XP_038971207.1"/>
    </source>
</evidence>
<keyword evidence="5" id="KW-0808">Transferase</keyword>
<reference evidence="18" key="1">
    <citation type="journal article" date="2019" name="Nat. Commun.">
        <title>Genome-wide association mapping of date palm fruit traits.</title>
        <authorList>
            <person name="Hazzouri K.M."/>
            <person name="Gros-Balthazard M."/>
            <person name="Flowers J.M."/>
            <person name="Copetti D."/>
            <person name="Lemansour A."/>
            <person name="Lebrun M."/>
            <person name="Masmoudi K."/>
            <person name="Ferrand S."/>
            <person name="Dhar M.I."/>
            <person name="Fresquez Z.A."/>
            <person name="Rosas U."/>
            <person name="Zhang J."/>
            <person name="Talag J."/>
            <person name="Lee S."/>
            <person name="Kudrna D."/>
            <person name="Powell R.F."/>
            <person name="Leitch I.J."/>
            <person name="Krueger R.R."/>
            <person name="Wing R.A."/>
            <person name="Amiri K.M.A."/>
            <person name="Purugganan M.D."/>
        </authorList>
    </citation>
    <scope>NUCLEOTIDE SEQUENCE [LARGE SCALE GENOMIC DNA]</scope>
    <source>
        <strain evidence="18">cv. Khalas</strain>
    </source>
</reference>
<keyword evidence="11 16" id="KW-1133">Transmembrane helix</keyword>
<evidence type="ECO:0000256" key="6">
    <source>
        <dbReference type="ARBA" id="ARBA00022692"/>
    </source>
</evidence>
<evidence type="ECO:0000256" key="14">
    <source>
        <dbReference type="PROSITE-ProRule" id="PRU00175"/>
    </source>
</evidence>
<gene>
    <name evidence="19" type="primary">LOC120104356</name>
</gene>
<dbReference type="InterPro" id="IPR001841">
    <property type="entry name" value="Znf_RING"/>
</dbReference>
<dbReference type="InterPro" id="IPR013083">
    <property type="entry name" value="Znf_RING/FYVE/PHD"/>
</dbReference>
<evidence type="ECO:0000256" key="11">
    <source>
        <dbReference type="ARBA" id="ARBA00022989"/>
    </source>
</evidence>
<evidence type="ECO:0000256" key="10">
    <source>
        <dbReference type="ARBA" id="ARBA00022833"/>
    </source>
</evidence>
<evidence type="ECO:0000256" key="12">
    <source>
        <dbReference type="ARBA" id="ARBA00023136"/>
    </source>
</evidence>
<comment type="subcellular location">
    <subcellularLocation>
        <location evidence="2">Membrane</location>
        <topology evidence="2">Single-pass membrane protein</topology>
    </subcellularLocation>
</comment>
<evidence type="ECO:0000256" key="15">
    <source>
        <dbReference type="SAM" id="MobiDB-lite"/>
    </source>
</evidence>
<feature type="transmembrane region" description="Helical" evidence="16">
    <location>
        <begin position="56"/>
        <end position="76"/>
    </location>
</feature>
<evidence type="ECO:0000256" key="5">
    <source>
        <dbReference type="ARBA" id="ARBA00022679"/>
    </source>
</evidence>
<dbReference type="PROSITE" id="PS50089">
    <property type="entry name" value="ZF_RING_2"/>
    <property type="match status" value="1"/>
</dbReference>
<protein>
    <recommendedName>
        <fullName evidence="4">RING-type E3 ubiquitin transferase</fullName>
        <ecNumber evidence="4">2.3.2.27</ecNumber>
    </recommendedName>
</protein>
<proteinExistence type="inferred from homology"/>
<evidence type="ECO:0000256" key="3">
    <source>
        <dbReference type="ARBA" id="ARBA00004906"/>
    </source>
</evidence>
<comment type="pathway">
    <text evidence="3">Protein modification; protein ubiquitination.</text>
</comment>
<evidence type="ECO:0000256" key="16">
    <source>
        <dbReference type="SAM" id="Phobius"/>
    </source>
</evidence>
<feature type="compositionally biased region" description="Basic and acidic residues" evidence="15">
    <location>
        <begin position="211"/>
        <end position="236"/>
    </location>
</feature>
<dbReference type="SUPFAM" id="SSF57850">
    <property type="entry name" value="RING/U-box"/>
    <property type="match status" value="1"/>
</dbReference>
<evidence type="ECO:0000256" key="9">
    <source>
        <dbReference type="ARBA" id="ARBA00022786"/>
    </source>
</evidence>